<accession>A0A1D2QU49</accession>
<dbReference type="PANTHER" id="PTHR35011">
    <property type="entry name" value="2,3-DIKETO-L-GULONATE TRAP TRANSPORTER SMALL PERMEASE PROTEIN YIAM"/>
    <property type="match status" value="1"/>
</dbReference>
<dbReference type="InterPro" id="IPR055348">
    <property type="entry name" value="DctQ"/>
</dbReference>
<dbReference type="PANTHER" id="PTHR35011:SF2">
    <property type="entry name" value="2,3-DIKETO-L-GULONATE TRAP TRANSPORTER SMALL PERMEASE PROTEIN YIAM"/>
    <property type="match status" value="1"/>
</dbReference>
<keyword evidence="5 9" id="KW-0812">Transmembrane</keyword>
<evidence type="ECO:0000313" key="11">
    <source>
        <dbReference type="EMBL" id="ODS25074.1"/>
    </source>
</evidence>
<dbReference type="GO" id="GO:0022857">
    <property type="term" value="F:transmembrane transporter activity"/>
    <property type="evidence" value="ECO:0007669"/>
    <property type="project" value="UniProtKB-UniRule"/>
</dbReference>
<keyword evidence="3" id="KW-1003">Cell membrane</keyword>
<gene>
    <name evidence="11" type="ORF">AB835_00790</name>
</gene>
<comment type="function">
    <text evidence="9">Part of the tripartite ATP-independent periplasmic (TRAP) transport system.</text>
</comment>
<comment type="caution">
    <text evidence="11">The sequence shown here is derived from an EMBL/GenBank/DDBJ whole genome shotgun (WGS) entry which is preliminary data.</text>
</comment>
<feature type="transmembrane region" description="Helical" evidence="9">
    <location>
        <begin position="20"/>
        <end position="41"/>
    </location>
</feature>
<comment type="similarity">
    <text evidence="8 9">Belongs to the TRAP transporter small permease family.</text>
</comment>
<feature type="domain" description="Tripartite ATP-independent periplasmic transporters DctQ component" evidence="10">
    <location>
        <begin position="27"/>
        <end position="155"/>
    </location>
</feature>
<organism evidence="11 12">
    <name type="scientific">Candidatus Endobugula sertula</name>
    <name type="common">Bugula neritina bacterial symbiont</name>
    <dbReference type="NCBI Taxonomy" id="62101"/>
    <lineage>
        <taxon>Bacteria</taxon>
        <taxon>Pseudomonadati</taxon>
        <taxon>Pseudomonadota</taxon>
        <taxon>Gammaproteobacteria</taxon>
        <taxon>Cellvibrionales</taxon>
        <taxon>Cellvibrionaceae</taxon>
        <taxon>Candidatus Endobugula</taxon>
    </lineage>
</organism>
<feature type="transmembrane region" description="Helical" evidence="9">
    <location>
        <begin position="53"/>
        <end position="69"/>
    </location>
</feature>
<feature type="transmembrane region" description="Helical" evidence="9">
    <location>
        <begin position="90"/>
        <end position="108"/>
    </location>
</feature>
<evidence type="ECO:0000256" key="4">
    <source>
        <dbReference type="ARBA" id="ARBA00022519"/>
    </source>
</evidence>
<protein>
    <recommendedName>
        <fullName evidence="9">TRAP transporter small permease protein</fullName>
    </recommendedName>
</protein>
<comment type="subunit">
    <text evidence="9">The complex comprises the extracytoplasmic solute receptor protein and the two transmembrane proteins.</text>
</comment>
<proteinExistence type="inferred from homology"/>
<dbReference type="Pfam" id="PF04290">
    <property type="entry name" value="DctQ"/>
    <property type="match status" value="1"/>
</dbReference>
<evidence type="ECO:0000256" key="9">
    <source>
        <dbReference type="RuleBase" id="RU369079"/>
    </source>
</evidence>
<evidence type="ECO:0000256" key="1">
    <source>
        <dbReference type="ARBA" id="ARBA00004429"/>
    </source>
</evidence>
<evidence type="ECO:0000259" key="10">
    <source>
        <dbReference type="Pfam" id="PF04290"/>
    </source>
</evidence>
<keyword evidence="4 9" id="KW-0997">Cell inner membrane</keyword>
<comment type="subcellular location">
    <subcellularLocation>
        <location evidence="1 9">Cell inner membrane</location>
        <topology evidence="1 9">Multi-pass membrane protein</topology>
    </subcellularLocation>
</comment>
<keyword evidence="2 9" id="KW-0813">Transport</keyword>
<name>A0A1D2QU49_9GAMM</name>
<evidence type="ECO:0000256" key="7">
    <source>
        <dbReference type="ARBA" id="ARBA00023136"/>
    </source>
</evidence>
<feature type="transmembrane region" description="Helical" evidence="9">
    <location>
        <begin position="133"/>
        <end position="155"/>
    </location>
</feature>
<evidence type="ECO:0000256" key="8">
    <source>
        <dbReference type="ARBA" id="ARBA00038436"/>
    </source>
</evidence>
<dbReference type="EMBL" id="MDLC01000002">
    <property type="protein sequence ID" value="ODS25074.1"/>
    <property type="molecule type" value="Genomic_DNA"/>
</dbReference>
<reference evidence="11 12" key="1">
    <citation type="journal article" date="2016" name="Appl. Environ. Microbiol.">
        <title>Lack of Overt Genome Reduction in the Bryostatin-Producing Bryozoan Symbiont "Candidatus Endobugula sertula".</title>
        <authorList>
            <person name="Miller I.J."/>
            <person name="Vanee N."/>
            <person name="Fong S.S."/>
            <person name="Lim-Fong G.E."/>
            <person name="Kwan J.C."/>
        </authorList>
    </citation>
    <scope>NUCLEOTIDE SEQUENCE [LARGE SCALE GENOMIC DNA]</scope>
    <source>
        <strain evidence="11">AB1-4</strain>
    </source>
</reference>
<keyword evidence="6 9" id="KW-1133">Transmembrane helix</keyword>
<evidence type="ECO:0000256" key="3">
    <source>
        <dbReference type="ARBA" id="ARBA00022475"/>
    </source>
</evidence>
<evidence type="ECO:0000256" key="5">
    <source>
        <dbReference type="ARBA" id="ARBA00022692"/>
    </source>
</evidence>
<sequence length="172" mass="20288">MKFFLEKTNDYTEQVEKFIIGSGIILMMINSTANAIGRYVFNRSIFFSEELNQFLIVWISFIGFSYAVRKGRNIRMTAIYDFMSHRIKKILTMTIAILTAILLFYLSYKATLYVQELKDIKRLSPSLQFPVYIIYYIIPIGLFMAGIQYLVSFIMNITHRDIYISYNIIEEK</sequence>
<keyword evidence="7 9" id="KW-0472">Membrane</keyword>
<dbReference type="GO" id="GO:0005886">
    <property type="term" value="C:plasma membrane"/>
    <property type="evidence" value="ECO:0007669"/>
    <property type="project" value="UniProtKB-SubCell"/>
</dbReference>
<evidence type="ECO:0000256" key="6">
    <source>
        <dbReference type="ARBA" id="ARBA00022989"/>
    </source>
</evidence>
<evidence type="ECO:0000256" key="2">
    <source>
        <dbReference type="ARBA" id="ARBA00022448"/>
    </source>
</evidence>
<dbReference type="Proteomes" id="UP000242502">
    <property type="component" value="Unassembled WGS sequence"/>
</dbReference>
<dbReference type="InterPro" id="IPR007387">
    <property type="entry name" value="TRAP_DctQ"/>
</dbReference>
<dbReference type="GO" id="GO:0015740">
    <property type="term" value="P:C4-dicarboxylate transport"/>
    <property type="evidence" value="ECO:0007669"/>
    <property type="project" value="TreeGrafter"/>
</dbReference>
<dbReference type="AlphaFoldDB" id="A0A1D2QU49"/>
<evidence type="ECO:0000313" key="12">
    <source>
        <dbReference type="Proteomes" id="UP000242502"/>
    </source>
</evidence>
<dbReference type="STRING" id="62101.AB835_00790"/>